<proteinExistence type="inferred from homology"/>
<keyword evidence="3" id="KW-0436">Ligase</keyword>
<dbReference type="GO" id="GO:0006542">
    <property type="term" value="P:glutamine biosynthetic process"/>
    <property type="evidence" value="ECO:0007669"/>
    <property type="project" value="InterPro"/>
</dbReference>
<dbReference type="GO" id="GO:0004356">
    <property type="term" value="F:glutamine synthetase activity"/>
    <property type="evidence" value="ECO:0007669"/>
    <property type="project" value="InterPro"/>
</dbReference>
<dbReference type="SUPFAM" id="SSF55931">
    <property type="entry name" value="Glutamine synthetase/guanido kinase"/>
    <property type="match status" value="1"/>
</dbReference>
<dbReference type="PANTHER" id="PTHR43785">
    <property type="entry name" value="GAMMA-GLUTAMYLPUTRESCINE SYNTHETASE"/>
    <property type="match status" value="1"/>
</dbReference>
<dbReference type="AlphaFoldDB" id="A0A1B8GQP9"/>
<keyword evidence="10" id="KW-1185">Reference proteome</keyword>
<dbReference type="SUPFAM" id="SSF54368">
    <property type="entry name" value="Glutamine synthetase, N-terminal domain"/>
    <property type="match status" value="1"/>
</dbReference>
<evidence type="ECO:0000259" key="8">
    <source>
        <dbReference type="PROSITE" id="PS51987"/>
    </source>
</evidence>
<protein>
    <recommendedName>
        <fullName evidence="2">Glutamine synthetase</fullName>
    </recommendedName>
</protein>
<feature type="domain" description="GS catalytic" evidence="8">
    <location>
        <begin position="118"/>
        <end position="478"/>
    </location>
</feature>
<reference evidence="10" key="2">
    <citation type="journal article" date="2018" name="Nat. Commun.">
        <title>Extreme sensitivity to ultraviolet light in the fungal pathogen causing white-nose syndrome of bats.</title>
        <authorList>
            <person name="Palmer J.M."/>
            <person name="Drees K.P."/>
            <person name="Foster J.T."/>
            <person name="Lindner D.L."/>
        </authorList>
    </citation>
    <scope>NUCLEOTIDE SEQUENCE [LARGE SCALE GENOMIC DNA]</scope>
    <source>
        <strain evidence="10">UAMH 10579</strain>
    </source>
</reference>
<dbReference type="InterPro" id="IPR014746">
    <property type="entry name" value="Gln_synth/guanido_kin_cat_dom"/>
</dbReference>
<reference evidence="9 10" key="1">
    <citation type="submission" date="2016-03" db="EMBL/GenBank/DDBJ databases">
        <title>Comparative genomics of Pseudogymnoascus destructans, the fungus causing white-nose syndrome of bats.</title>
        <authorList>
            <person name="Palmer J.M."/>
            <person name="Drees K.P."/>
            <person name="Foster J.T."/>
            <person name="Lindner D.L."/>
        </authorList>
    </citation>
    <scope>NUCLEOTIDE SEQUENCE [LARGE SCALE GENOMIC DNA]</scope>
    <source>
        <strain evidence="9 10">UAMH 10579</strain>
    </source>
</reference>
<dbReference type="PROSITE" id="PS51987">
    <property type="entry name" value="GS_CATALYTIC"/>
    <property type="match status" value="1"/>
</dbReference>
<evidence type="ECO:0000256" key="1">
    <source>
        <dbReference type="ARBA" id="ARBA00009897"/>
    </source>
</evidence>
<evidence type="ECO:0000256" key="2">
    <source>
        <dbReference type="ARBA" id="ARBA00021364"/>
    </source>
</evidence>
<evidence type="ECO:0000256" key="4">
    <source>
        <dbReference type="ARBA" id="ARBA00022741"/>
    </source>
</evidence>
<dbReference type="SMART" id="SM01230">
    <property type="entry name" value="Gln-synt_C"/>
    <property type="match status" value="1"/>
</dbReference>
<keyword evidence="5" id="KW-0067">ATP-binding</keyword>
<evidence type="ECO:0000256" key="5">
    <source>
        <dbReference type="ARBA" id="ARBA00022840"/>
    </source>
</evidence>
<dbReference type="OrthoDB" id="77835at2759"/>
<organism evidence="9 10">
    <name type="scientific">Pseudogymnoascus verrucosus</name>
    <dbReference type="NCBI Taxonomy" id="342668"/>
    <lineage>
        <taxon>Eukaryota</taxon>
        <taxon>Fungi</taxon>
        <taxon>Dikarya</taxon>
        <taxon>Ascomycota</taxon>
        <taxon>Pezizomycotina</taxon>
        <taxon>Leotiomycetes</taxon>
        <taxon>Thelebolales</taxon>
        <taxon>Thelebolaceae</taxon>
        <taxon>Pseudogymnoascus</taxon>
    </lineage>
</organism>
<dbReference type="GeneID" id="28837077"/>
<dbReference type="InterPro" id="IPR036651">
    <property type="entry name" value="Gln_synt_N_sf"/>
</dbReference>
<accession>A0A1B8GQP9</accession>
<dbReference type="FunFam" id="3.30.590.10:FF:000005">
    <property type="entry name" value="Probable glutamine synthetase"/>
    <property type="match status" value="1"/>
</dbReference>
<dbReference type="GO" id="GO:0006576">
    <property type="term" value="P:biogenic amine metabolic process"/>
    <property type="evidence" value="ECO:0007669"/>
    <property type="project" value="UniProtKB-ARBA"/>
</dbReference>
<evidence type="ECO:0000256" key="6">
    <source>
        <dbReference type="PROSITE-ProRule" id="PRU01331"/>
    </source>
</evidence>
<sequence length="478" mass="52619">MTLLTLDNIADSLKNDLKVKVAGVDSSGILRGKVMSKDKFLSTVESGFGFSSAVFGWDMHDALYADPASSAMASENGGYSDFIAVADLSSFRRLPWEENIPFFLLRFTVNDKPVVACPRSMLAGITQKLAQNNIKALAGVELEFFNFQTPTEDGYGVGGSRPDVAGFLAKNAPGALRPITQGMFGYSMTRPTASKKYFYDIFNTCVSVGCDLEIQHTESGPGVYEAALAVKEVSEMADRVSLFKLTTKSIAMDHNITPCFMAKPLYGWPGSSGHIHMSLTDADGKNLFARETRDDSARWRDIASFSDMGRHFLAGILDALPDIMPLLAPNINSYKRFVENCWVPVRLNWGLEDRLVSVRLIAPPVCKAAATRMEIRIPGADLHPHYALSALLKAGMRGVEKKLDISVPPASARSNEEAALLPNTLDEATRRFKAPGSVAREIFGDTFVEFYAASSEHELRLWREAITDWELKRYIETA</sequence>
<dbReference type="RefSeq" id="XP_018131892.1">
    <property type="nucleotide sequence ID" value="XM_018273176.2"/>
</dbReference>
<evidence type="ECO:0000256" key="7">
    <source>
        <dbReference type="RuleBase" id="RU000384"/>
    </source>
</evidence>
<dbReference type="EMBL" id="KV460218">
    <property type="protein sequence ID" value="OBT98159.1"/>
    <property type="molecule type" value="Genomic_DNA"/>
</dbReference>
<dbReference type="Gene3D" id="3.10.20.70">
    <property type="entry name" value="Glutamine synthetase, N-terminal domain"/>
    <property type="match status" value="1"/>
</dbReference>
<dbReference type="GO" id="GO:0005524">
    <property type="term" value="F:ATP binding"/>
    <property type="evidence" value="ECO:0007669"/>
    <property type="project" value="UniProtKB-KW"/>
</dbReference>
<dbReference type="InterPro" id="IPR008146">
    <property type="entry name" value="Gln_synth_cat_dom"/>
</dbReference>
<evidence type="ECO:0000313" key="9">
    <source>
        <dbReference type="EMBL" id="OBT98159.1"/>
    </source>
</evidence>
<evidence type="ECO:0000313" key="10">
    <source>
        <dbReference type="Proteomes" id="UP000091956"/>
    </source>
</evidence>
<gene>
    <name evidence="9" type="ORF">VE01_03691</name>
</gene>
<evidence type="ECO:0000256" key="3">
    <source>
        <dbReference type="ARBA" id="ARBA00022598"/>
    </source>
</evidence>
<keyword evidence="4" id="KW-0547">Nucleotide-binding</keyword>
<dbReference type="Proteomes" id="UP000091956">
    <property type="component" value="Unassembled WGS sequence"/>
</dbReference>
<dbReference type="Gene3D" id="3.30.590.10">
    <property type="entry name" value="Glutamine synthetase/guanido kinase, catalytic domain"/>
    <property type="match status" value="1"/>
</dbReference>
<comment type="similarity">
    <text evidence="1 6 7">Belongs to the glutamine synthetase family.</text>
</comment>
<dbReference type="STRING" id="342668.A0A1B8GQP9"/>
<name>A0A1B8GQP9_9PEZI</name>
<dbReference type="PANTHER" id="PTHR43785:SF12">
    <property type="entry name" value="TYPE-1 GLUTAMINE SYNTHETASE 2"/>
    <property type="match status" value="1"/>
</dbReference>
<dbReference type="Pfam" id="PF00120">
    <property type="entry name" value="Gln-synt_C"/>
    <property type="match status" value="1"/>
</dbReference>